<proteinExistence type="predicted"/>
<keyword evidence="1" id="KW-0378">Hydrolase</keyword>
<dbReference type="InterPro" id="IPR036412">
    <property type="entry name" value="HAD-like_sf"/>
</dbReference>
<dbReference type="EMBL" id="BAAARI010000012">
    <property type="protein sequence ID" value="GAA2580057.1"/>
    <property type="molecule type" value="Genomic_DNA"/>
</dbReference>
<dbReference type="RefSeq" id="WP_344228972.1">
    <property type="nucleotide sequence ID" value="NZ_BAAARI010000012.1"/>
</dbReference>
<gene>
    <name evidence="1" type="ORF">GCM10009862_19110</name>
</gene>
<dbReference type="GO" id="GO:0016787">
    <property type="term" value="F:hydrolase activity"/>
    <property type="evidence" value="ECO:0007669"/>
    <property type="project" value="UniProtKB-KW"/>
</dbReference>
<dbReference type="NCBIfam" id="TIGR00099">
    <property type="entry name" value="Cof-subfamily"/>
    <property type="match status" value="1"/>
</dbReference>
<name>A0ABN3PHV3_9MICO</name>
<protein>
    <submittedName>
        <fullName evidence="1">Cof-type HAD-IIB family hydrolase</fullName>
    </submittedName>
</protein>
<dbReference type="SFLD" id="SFLDG01140">
    <property type="entry name" value="C2.B:_Phosphomannomutase_and_P"/>
    <property type="match status" value="1"/>
</dbReference>
<accession>A0ABN3PHV3</accession>
<dbReference type="Pfam" id="PF08282">
    <property type="entry name" value="Hydrolase_3"/>
    <property type="match status" value="1"/>
</dbReference>
<dbReference type="InterPro" id="IPR000150">
    <property type="entry name" value="Cof"/>
</dbReference>
<dbReference type="CDD" id="cd07518">
    <property type="entry name" value="HAD_YbiV-Like"/>
    <property type="match status" value="1"/>
</dbReference>
<dbReference type="Gene3D" id="3.40.50.1000">
    <property type="entry name" value="HAD superfamily/HAD-like"/>
    <property type="match status" value="1"/>
</dbReference>
<dbReference type="Gene3D" id="3.30.1240.10">
    <property type="match status" value="1"/>
</dbReference>
<dbReference type="InterPro" id="IPR006379">
    <property type="entry name" value="HAD-SF_hydro_IIB"/>
</dbReference>
<dbReference type="SUPFAM" id="SSF56784">
    <property type="entry name" value="HAD-like"/>
    <property type="match status" value="1"/>
</dbReference>
<evidence type="ECO:0000313" key="1">
    <source>
        <dbReference type="EMBL" id="GAA2580057.1"/>
    </source>
</evidence>
<dbReference type="InterPro" id="IPR023214">
    <property type="entry name" value="HAD_sf"/>
</dbReference>
<dbReference type="NCBIfam" id="TIGR01484">
    <property type="entry name" value="HAD-SF-IIB"/>
    <property type="match status" value="1"/>
</dbReference>
<dbReference type="PANTHER" id="PTHR10000">
    <property type="entry name" value="PHOSPHOSERINE PHOSPHATASE"/>
    <property type="match status" value="1"/>
</dbReference>
<dbReference type="PANTHER" id="PTHR10000:SF53">
    <property type="entry name" value="5-AMINO-6-(5-PHOSPHO-D-RIBITYLAMINO)URACIL PHOSPHATASE YBJI-RELATED"/>
    <property type="match status" value="1"/>
</dbReference>
<comment type="caution">
    <text evidence="1">The sequence shown here is derived from an EMBL/GenBank/DDBJ whole genome shotgun (WGS) entry which is preliminary data.</text>
</comment>
<reference evidence="1 2" key="1">
    <citation type="journal article" date="2019" name="Int. J. Syst. Evol. Microbiol.">
        <title>The Global Catalogue of Microorganisms (GCM) 10K type strain sequencing project: providing services to taxonomists for standard genome sequencing and annotation.</title>
        <authorList>
            <consortium name="The Broad Institute Genomics Platform"/>
            <consortium name="The Broad Institute Genome Sequencing Center for Infectious Disease"/>
            <person name="Wu L."/>
            <person name="Ma J."/>
        </authorList>
    </citation>
    <scope>NUCLEOTIDE SEQUENCE [LARGE SCALE GENOMIC DNA]</scope>
    <source>
        <strain evidence="1 2">JCM 16365</strain>
    </source>
</reference>
<dbReference type="Proteomes" id="UP001500274">
    <property type="component" value="Unassembled WGS sequence"/>
</dbReference>
<keyword evidence="2" id="KW-1185">Reference proteome</keyword>
<evidence type="ECO:0000313" key="2">
    <source>
        <dbReference type="Proteomes" id="UP001500274"/>
    </source>
</evidence>
<sequence>MSEPASDIRLVAVDMDGTLLDGDGRVPDGLWPILERMRRVGALFAPASGRQYATLRREFEDHAEGMVFIAENGTYVVRDGEELASDTLDRDLVADVLSRVREMSHDVGVVLCGKRSAYIERDDDAFRAEAGKYYALLEHVPDLELVDDDILKIAVYDFGDAETGAAPALADIARTHQVVVSGAHWVDVMNRGVNKGVALRRLQDVLGVSAEQTAVFGDYLNDLEMMDAAYHSYAMANAHPDVAARARLRAPSHLDHGVIRVLEELFPA</sequence>
<organism evidence="1 2">
    <name type="scientific">Microbacterium binotii</name>
    <dbReference type="NCBI Taxonomy" id="462710"/>
    <lineage>
        <taxon>Bacteria</taxon>
        <taxon>Bacillati</taxon>
        <taxon>Actinomycetota</taxon>
        <taxon>Actinomycetes</taxon>
        <taxon>Micrococcales</taxon>
        <taxon>Microbacteriaceae</taxon>
        <taxon>Microbacterium</taxon>
    </lineage>
</organism>
<dbReference type="SFLD" id="SFLDS00003">
    <property type="entry name" value="Haloacid_Dehalogenase"/>
    <property type="match status" value="1"/>
</dbReference>